<evidence type="ECO:0000256" key="4">
    <source>
        <dbReference type="ARBA" id="ARBA00022723"/>
    </source>
</evidence>
<reference evidence="10" key="1">
    <citation type="submission" date="2017-11" db="EMBL/GenBank/DDBJ databases">
        <authorList>
            <person name="Chan K.G."/>
            <person name="Lee L.S."/>
        </authorList>
    </citation>
    <scope>NUCLEOTIDE SEQUENCE [LARGE SCALE GENOMIC DNA]</scope>
    <source>
        <strain evidence="10">DSM 100970</strain>
    </source>
</reference>
<keyword evidence="4" id="KW-0479">Metal-binding</keyword>
<evidence type="ECO:0000256" key="3">
    <source>
        <dbReference type="ARBA" id="ARBA00022714"/>
    </source>
</evidence>
<protein>
    <submittedName>
        <fullName evidence="9">Rieske (2Fe-2S) protein</fullName>
    </submittedName>
</protein>
<dbReference type="InterPro" id="IPR036922">
    <property type="entry name" value="Rieske_2Fe-2S_sf"/>
</dbReference>
<dbReference type="RefSeq" id="WP_102951677.1">
    <property type="nucleotide sequence ID" value="NZ_CP024847.1"/>
</dbReference>
<keyword evidence="3" id="KW-0001">2Fe-2S</keyword>
<evidence type="ECO:0000256" key="7">
    <source>
        <dbReference type="ARBA" id="ARBA00023014"/>
    </source>
</evidence>
<dbReference type="InterPro" id="IPR017941">
    <property type="entry name" value="Rieske_2Fe-2S"/>
</dbReference>
<keyword evidence="6" id="KW-0408">Iron</keyword>
<dbReference type="PANTHER" id="PTHR43756">
    <property type="entry name" value="CHOLINE MONOOXYGENASE, CHLOROPLASTIC"/>
    <property type="match status" value="1"/>
</dbReference>
<evidence type="ECO:0000313" key="10">
    <source>
        <dbReference type="Proteomes" id="UP000236655"/>
    </source>
</evidence>
<dbReference type="SUPFAM" id="SSF50022">
    <property type="entry name" value="ISP domain"/>
    <property type="match status" value="1"/>
</dbReference>
<comment type="similarity">
    <text evidence="2">Belongs to the bacterial ring-hydroxylating dioxygenase alpha subunit family.</text>
</comment>
<dbReference type="CDD" id="cd00680">
    <property type="entry name" value="RHO_alpha_C"/>
    <property type="match status" value="1"/>
</dbReference>
<accession>A0A2I7N7E9</accession>
<name>A0A2I7N7E9_9NEIS</name>
<evidence type="ECO:0000256" key="2">
    <source>
        <dbReference type="ARBA" id="ARBA00008751"/>
    </source>
</evidence>
<organism evidence="9 10">
    <name type="scientific">Aquella oligotrophica</name>
    <dbReference type="NCBI Taxonomy" id="2067065"/>
    <lineage>
        <taxon>Bacteria</taxon>
        <taxon>Pseudomonadati</taxon>
        <taxon>Pseudomonadota</taxon>
        <taxon>Betaproteobacteria</taxon>
        <taxon>Neisseriales</taxon>
        <taxon>Neisseriaceae</taxon>
        <taxon>Aquella</taxon>
    </lineage>
</organism>
<keyword evidence="5" id="KW-0560">Oxidoreductase</keyword>
<dbReference type="Gene3D" id="2.102.10.10">
    <property type="entry name" value="Rieske [2Fe-2S] iron-sulphur domain"/>
    <property type="match status" value="1"/>
</dbReference>
<dbReference type="KEGG" id="nba:CUN60_08765"/>
<dbReference type="InterPro" id="IPR001663">
    <property type="entry name" value="Rng_hydr_dOase-A"/>
</dbReference>
<evidence type="ECO:0000256" key="6">
    <source>
        <dbReference type="ARBA" id="ARBA00023004"/>
    </source>
</evidence>
<dbReference type="SUPFAM" id="SSF55961">
    <property type="entry name" value="Bet v1-like"/>
    <property type="match status" value="1"/>
</dbReference>
<dbReference type="InterPro" id="IPR015879">
    <property type="entry name" value="Ring_hydroxy_dOase_asu_C_dom"/>
</dbReference>
<keyword evidence="10" id="KW-1185">Reference proteome</keyword>
<dbReference type="EMBL" id="CP024847">
    <property type="protein sequence ID" value="AUR52384.1"/>
    <property type="molecule type" value="Genomic_DNA"/>
</dbReference>
<dbReference type="GO" id="GO:0005506">
    <property type="term" value="F:iron ion binding"/>
    <property type="evidence" value="ECO:0007669"/>
    <property type="project" value="InterPro"/>
</dbReference>
<dbReference type="GO" id="GO:0016491">
    <property type="term" value="F:oxidoreductase activity"/>
    <property type="evidence" value="ECO:0007669"/>
    <property type="project" value="UniProtKB-KW"/>
</dbReference>
<evidence type="ECO:0000259" key="8">
    <source>
        <dbReference type="PROSITE" id="PS51296"/>
    </source>
</evidence>
<gene>
    <name evidence="9" type="ORF">CUN60_08765</name>
</gene>
<dbReference type="AlphaFoldDB" id="A0A2I7N7E9"/>
<proteinExistence type="inferred from homology"/>
<dbReference type="Proteomes" id="UP000236655">
    <property type="component" value="Chromosome"/>
</dbReference>
<evidence type="ECO:0000256" key="5">
    <source>
        <dbReference type="ARBA" id="ARBA00023002"/>
    </source>
</evidence>
<dbReference type="OrthoDB" id="9769355at2"/>
<dbReference type="GO" id="GO:0051537">
    <property type="term" value="F:2 iron, 2 sulfur cluster binding"/>
    <property type="evidence" value="ECO:0007669"/>
    <property type="project" value="UniProtKB-KW"/>
</dbReference>
<keyword evidence="7" id="KW-0411">Iron-sulfur</keyword>
<dbReference type="Gene3D" id="3.90.380.10">
    <property type="entry name" value="Naphthalene 1,2-dioxygenase Alpha Subunit, Chain A, domain 1"/>
    <property type="match status" value="1"/>
</dbReference>
<evidence type="ECO:0000313" key="9">
    <source>
        <dbReference type="EMBL" id="AUR52384.1"/>
    </source>
</evidence>
<evidence type="ECO:0000256" key="1">
    <source>
        <dbReference type="ARBA" id="ARBA00001962"/>
    </source>
</evidence>
<dbReference type="PROSITE" id="PS51296">
    <property type="entry name" value="RIESKE"/>
    <property type="match status" value="1"/>
</dbReference>
<dbReference type="Pfam" id="PF00355">
    <property type="entry name" value="Rieske"/>
    <property type="match status" value="1"/>
</dbReference>
<feature type="domain" description="Rieske" evidence="8">
    <location>
        <begin position="29"/>
        <end position="130"/>
    </location>
</feature>
<dbReference type="PANTHER" id="PTHR43756:SF5">
    <property type="entry name" value="CHOLINE MONOOXYGENASE, CHLOROPLASTIC"/>
    <property type="match status" value="1"/>
</dbReference>
<sequence length="356" mass="41956">MNFPKLFTYFDKEYFSFEQETLFKKSPQYFGHKLMCPMPNDYHSIEWLNHAKLLYNKNNQLQLVDNICKHRQAIMLKGKGNSHNIVCDLHRWTYNPVNGQLIGAPMFDQLPACKNLEIDPLQEWKGLLFKSDRDINQDLANIGQYANHINFENFQYSNTIITDYDFNWKTFIEVYAEDYHVDPFHPGLGNFVDCKGLKWQFGDWYHFQVVPTKNALNKPGSKLYQDWHKKVLEAHVGVDPDFGAVWMTLYPNIMIECYPKTIVISVAVPTAPEKCRVITEFYYPDEILGFDEEYVELQQQVYLETAKEDDEICYRMHEGRRTLYNAGNESYGPYQLPTEEGLMHFHKFLVRETISA</sequence>
<dbReference type="Pfam" id="PF00848">
    <property type="entry name" value="Ring_hydroxyl_A"/>
    <property type="match status" value="1"/>
</dbReference>
<comment type="cofactor">
    <cofactor evidence="1">
        <name>Fe cation</name>
        <dbReference type="ChEBI" id="CHEBI:24875"/>
    </cofactor>
</comment>